<name>B0E317_LACBS</name>
<evidence type="ECO:0000313" key="1">
    <source>
        <dbReference type="EMBL" id="EDQ98766.1"/>
    </source>
</evidence>
<evidence type="ECO:0000313" key="2">
    <source>
        <dbReference type="Proteomes" id="UP000001194"/>
    </source>
</evidence>
<dbReference type="KEGG" id="lbc:LACBIDRAFT_296757"/>
<organism evidence="2">
    <name type="scientific">Laccaria bicolor (strain S238N-H82 / ATCC MYA-4686)</name>
    <name type="common">Bicoloured deceiver</name>
    <name type="synonym">Laccaria laccata var. bicolor</name>
    <dbReference type="NCBI Taxonomy" id="486041"/>
    <lineage>
        <taxon>Eukaryota</taxon>
        <taxon>Fungi</taxon>
        <taxon>Dikarya</taxon>
        <taxon>Basidiomycota</taxon>
        <taxon>Agaricomycotina</taxon>
        <taxon>Agaricomycetes</taxon>
        <taxon>Agaricomycetidae</taxon>
        <taxon>Agaricales</taxon>
        <taxon>Agaricineae</taxon>
        <taxon>Hydnangiaceae</taxon>
        <taxon>Laccaria</taxon>
    </lineage>
</organism>
<dbReference type="GeneID" id="6086240"/>
<gene>
    <name evidence="1" type="ORF">LACBIDRAFT_296757</name>
</gene>
<dbReference type="EMBL" id="DS547201">
    <property type="protein sequence ID" value="EDQ98766.1"/>
    <property type="molecule type" value="Genomic_DNA"/>
</dbReference>
<keyword evidence="2" id="KW-1185">Reference proteome</keyword>
<accession>B0E317</accession>
<dbReference type="OrthoDB" id="3101151at2759"/>
<dbReference type="RefSeq" id="XP_001890587.1">
    <property type="nucleotide sequence ID" value="XM_001890552.1"/>
</dbReference>
<dbReference type="AlphaFoldDB" id="B0E317"/>
<protein>
    <submittedName>
        <fullName evidence="1">Predicted protein</fullName>
    </submittedName>
</protein>
<reference evidence="1 2" key="1">
    <citation type="journal article" date="2008" name="Nature">
        <title>The genome of Laccaria bicolor provides insights into mycorrhizal symbiosis.</title>
        <authorList>
            <person name="Martin F."/>
            <person name="Aerts A."/>
            <person name="Ahren D."/>
            <person name="Brun A."/>
            <person name="Danchin E.G.J."/>
            <person name="Duchaussoy F."/>
            <person name="Gibon J."/>
            <person name="Kohler A."/>
            <person name="Lindquist E."/>
            <person name="Pereda V."/>
            <person name="Salamov A."/>
            <person name="Shapiro H.J."/>
            <person name="Wuyts J."/>
            <person name="Blaudez D."/>
            <person name="Buee M."/>
            <person name="Brokstein P."/>
            <person name="Canbaeck B."/>
            <person name="Cohen D."/>
            <person name="Courty P.E."/>
            <person name="Coutinho P.M."/>
            <person name="Delaruelle C."/>
            <person name="Detter J.C."/>
            <person name="Deveau A."/>
            <person name="DiFazio S."/>
            <person name="Duplessis S."/>
            <person name="Fraissinet-Tachet L."/>
            <person name="Lucic E."/>
            <person name="Frey-Klett P."/>
            <person name="Fourrey C."/>
            <person name="Feussner I."/>
            <person name="Gay G."/>
            <person name="Grimwood J."/>
            <person name="Hoegger P.J."/>
            <person name="Jain P."/>
            <person name="Kilaru S."/>
            <person name="Labbe J."/>
            <person name="Lin Y.C."/>
            <person name="Legue V."/>
            <person name="Le Tacon F."/>
            <person name="Marmeisse R."/>
            <person name="Melayah D."/>
            <person name="Montanini B."/>
            <person name="Muratet M."/>
            <person name="Nehls U."/>
            <person name="Niculita-Hirzel H."/>
            <person name="Oudot-Le Secq M.P."/>
            <person name="Peter M."/>
            <person name="Quesneville H."/>
            <person name="Rajashekar B."/>
            <person name="Reich M."/>
            <person name="Rouhier N."/>
            <person name="Schmutz J."/>
            <person name="Yin T."/>
            <person name="Chalot M."/>
            <person name="Henrissat B."/>
            <person name="Kuees U."/>
            <person name="Lucas S."/>
            <person name="Van de Peer Y."/>
            <person name="Podila G.K."/>
            <person name="Polle A."/>
            <person name="Pukkila P.J."/>
            <person name="Richardson P.M."/>
            <person name="Rouze P."/>
            <person name="Sanders I.R."/>
            <person name="Stajich J.E."/>
            <person name="Tunlid A."/>
            <person name="Tuskan G."/>
            <person name="Grigoriev I.V."/>
        </authorList>
    </citation>
    <scope>NUCLEOTIDE SEQUENCE [LARGE SCALE GENOMIC DNA]</scope>
    <source>
        <strain evidence="2">S238N-H82 / ATCC MYA-4686</strain>
    </source>
</reference>
<proteinExistence type="predicted"/>
<sequence length="101" mass="11222">MLHIPKPKVFPTCPSRQFPAQGFPSPIHITLLVKVSQGHKYQTGTNKLPRAPGAMGVFSCISRTRAGKHEQTNFLRAMGLFSCIWRTRASKPVQTTGLFKT</sequence>
<dbReference type="Proteomes" id="UP000001194">
    <property type="component" value="Unassembled WGS sequence"/>
</dbReference>
<dbReference type="InParanoid" id="B0E317"/>
<dbReference type="HOGENOM" id="CLU_2292207_0_0_1"/>